<feature type="transmembrane region" description="Helical" evidence="1">
    <location>
        <begin position="356"/>
        <end position="378"/>
    </location>
</feature>
<dbReference type="Proteomes" id="UP001143480">
    <property type="component" value="Unassembled WGS sequence"/>
</dbReference>
<dbReference type="Gene3D" id="3.40.50.1820">
    <property type="entry name" value="alpha/beta hydrolase"/>
    <property type="match status" value="1"/>
</dbReference>
<keyword evidence="2" id="KW-0732">Signal</keyword>
<comment type="caution">
    <text evidence="3">The sequence shown here is derived from an EMBL/GenBank/DDBJ whole genome shotgun (WGS) entry which is preliminary data.</text>
</comment>
<keyword evidence="1" id="KW-1133">Transmembrane helix</keyword>
<dbReference type="EMBL" id="BSFP01000033">
    <property type="protein sequence ID" value="GLL03360.1"/>
    <property type="molecule type" value="Genomic_DNA"/>
</dbReference>
<dbReference type="InterPro" id="IPR053145">
    <property type="entry name" value="AB_hydrolase_Est10"/>
</dbReference>
<dbReference type="PANTHER" id="PTHR43265">
    <property type="entry name" value="ESTERASE ESTD"/>
    <property type="match status" value="1"/>
</dbReference>
<evidence type="ECO:0000313" key="4">
    <source>
        <dbReference type="Proteomes" id="UP001143480"/>
    </source>
</evidence>
<evidence type="ECO:0000313" key="3">
    <source>
        <dbReference type="EMBL" id="GLL03360.1"/>
    </source>
</evidence>
<accession>A0A9W6KM05</accession>
<keyword evidence="1" id="KW-0472">Membrane</keyword>
<keyword evidence="4" id="KW-1185">Reference proteome</keyword>
<feature type="chain" id="PRO_5040832049" description="Peptidase S9 prolyl oligopeptidase catalytic domain-containing protein" evidence="2">
    <location>
        <begin position="28"/>
        <end position="454"/>
    </location>
</feature>
<dbReference type="PANTHER" id="PTHR43265:SF1">
    <property type="entry name" value="ESTERASE ESTD"/>
    <property type="match status" value="1"/>
</dbReference>
<sequence>MRRIWKAAAALVVGCMATLTPVNPAHAEAGGTTSTDVTFTGSGGVVLHGTVRTPPGANGRHPAMVMLEGAGNRGRDYLRTEAEVFARRGIVTLIYDKRTEGYSLLHRDYSVLADDALAGLQLLRSRPDVDPAQLGMWALSEGAWVAPIAANRSDDVKFLITVGAVGTTPAAQTAWGYDQYLRHAGVTDAVSRALRMDVLPAAIAAGLFPEDDFDGVPQWRRVRQPVLAEWGELDRDSVPAQSRQIIGDALVAGGNSRYQSRIVPGTNHNLHATKAEGFDRQPEMPDDYGAVETAWIESGRISEVTVAPASDSAADPVVVAPWYHRPVALTVMTVLLLAGFLVAPIRRREGRTGAMWPVRTLAVVGPVAMVGTVGYLMFLLASAGKVIGPVVLGRPIPWLMLELLTIGTAAAGITAAVSWWRSGRSRRGRVRLGMAVGAAVLLVPWVASWGLLAP</sequence>
<name>A0A9W6KM05_9ACTN</name>
<feature type="transmembrane region" description="Helical" evidence="1">
    <location>
        <begin position="432"/>
        <end position="452"/>
    </location>
</feature>
<feature type="transmembrane region" description="Helical" evidence="1">
    <location>
        <begin position="322"/>
        <end position="344"/>
    </location>
</feature>
<dbReference type="SUPFAM" id="SSF53474">
    <property type="entry name" value="alpha/beta-Hydrolases"/>
    <property type="match status" value="1"/>
</dbReference>
<evidence type="ECO:0000256" key="1">
    <source>
        <dbReference type="SAM" id="Phobius"/>
    </source>
</evidence>
<organism evidence="3 4">
    <name type="scientific">Dactylosporangium matsuzakiense</name>
    <dbReference type="NCBI Taxonomy" id="53360"/>
    <lineage>
        <taxon>Bacteria</taxon>
        <taxon>Bacillati</taxon>
        <taxon>Actinomycetota</taxon>
        <taxon>Actinomycetes</taxon>
        <taxon>Micromonosporales</taxon>
        <taxon>Micromonosporaceae</taxon>
        <taxon>Dactylosporangium</taxon>
    </lineage>
</organism>
<dbReference type="InterPro" id="IPR029058">
    <property type="entry name" value="AB_hydrolase_fold"/>
</dbReference>
<proteinExistence type="predicted"/>
<reference evidence="3" key="1">
    <citation type="journal article" date="2014" name="Int. J. Syst. Evol. Microbiol.">
        <title>Complete genome sequence of Corynebacterium casei LMG S-19264T (=DSM 44701T), isolated from a smear-ripened cheese.</title>
        <authorList>
            <consortium name="US DOE Joint Genome Institute (JGI-PGF)"/>
            <person name="Walter F."/>
            <person name="Albersmeier A."/>
            <person name="Kalinowski J."/>
            <person name="Ruckert C."/>
        </authorList>
    </citation>
    <scope>NUCLEOTIDE SEQUENCE</scope>
    <source>
        <strain evidence="3">VKM Ac-1321</strain>
    </source>
</reference>
<dbReference type="AlphaFoldDB" id="A0A9W6KM05"/>
<keyword evidence="1" id="KW-0812">Transmembrane</keyword>
<gene>
    <name evidence="3" type="ORF">GCM10017581_051050</name>
</gene>
<reference evidence="3" key="2">
    <citation type="submission" date="2023-01" db="EMBL/GenBank/DDBJ databases">
        <authorList>
            <person name="Sun Q."/>
            <person name="Evtushenko L."/>
        </authorList>
    </citation>
    <scope>NUCLEOTIDE SEQUENCE</scope>
    <source>
        <strain evidence="3">VKM Ac-1321</strain>
    </source>
</reference>
<evidence type="ECO:0000256" key="2">
    <source>
        <dbReference type="SAM" id="SignalP"/>
    </source>
</evidence>
<dbReference type="GO" id="GO:0052689">
    <property type="term" value="F:carboxylic ester hydrolase activity"/>
    <property type="evidence" value="ECO:0007669"/>
    <property type="project" value="TreeGrafter"/>
</dbReference>
<evidence type="ECO:0008006" key="5">
    <source>
        <dbReference type="Google" id="ProtNLM"/>
    </source>
</evidence>
<feature type="transmembrane region" description="Helical" evidence="1">
    <location>
        <begin position="398"/>
        <end position="420"/>
    </location>
</feature>
<protein>
    <recommendedName>
        <fullName evidence="5">Peptidase S9 prolyl oligopeptidase catalytic domain-containing protein</fullName>
    </recommendedName>
</protein>
<dbReference type="RefSeq" id="WP_261961477.1">
    <property type="nucleotide sequence ID" value="NZ_BAAAXA010000001.1"/>
</dbReference>
<feature type="signal peptide" evidence="2">
    <location>
        <begin position="1"/>
        <end position="27"/>
    </location>
</feature>